<keyword evidence="3" id="KW-1003">Cell membrane</keyword>
<organism evidence="9 10">
    <name type="scientific">Bellilinea caldifistulae</name>
    <dbReference type="NCBI Taxonomy" id="360411"/>
    <lineage>
        <taxon>Bacteria</taxon>
        <taxon>Bacillati</taxon>
        <taxon>Chloroflexota</taxon>
        <taxon>Anaerolineae</taxon>
        <taxon>Anaerolineales</taxon>
        <taxon>Anaerolineaceae</taxon>
        <taxon>Bellilinea</taxon>
    </lineage>
</organism>
<dbReference type="Proteomes" id="UP000050514">
    <property type="component" value="Unassembled WGS sequence"/>
</dbReference>
<dbReference type="GO" id="GO:0005886">
    <property type="term" value="C:plasma membrane"/>
    <property type="evidence" value="ECO:0007669"/>
    <property type="project" value="UniProtKB-SubCell"/>
</dbReference>
<dbReference type="EMBL" id="LGHJ01000022">
    <property type="protein sequence ID" value="KPL73052.1"/>
    <property type="molecule type" value="Genomic_DNA"/>
</dbReference>
<feature type="signal peptide" evidence="7">
    <location>
        <begin position="1"/>
        <end position="23"/>
    </location>
</feature>
<evidence type="ECO:0000313" key="10">
    <source>
        <dbReference type="Proteomes" id="UP000050514"/>
    </source>
</evidence>
<sequence length="342" mass="36012">MKKFVVRIALLVALVSLLLSACAQPAAPTQPAQEEKPFRVAVVMPSTITDLAFSQSFFEALKKVQEEEGGPSKFEIAYSEGMFNVPDAAAAIRDYAAQGYDLVIAHGSQYGTSLSQIAPDFPETAFAWGTSLDTFQAQGINNVYAYQAESQEGGYVLGTIAALMSKTGVLGVCGPVNAGDAKLFVDGFVAGAKNAKPDIQVNVTFTGSFSDVSLMASAAETHIAAGADMLTGSSQSVVGAIGVAKDKGAYWFGTQWEQTPVGPETVVATQVFDWTIVIRDMVKSVRAGVLGGKAYTLTFKNGGLKLVYNDKVPVPDDIKAKAQETIDGIMNGTIDPLSGPKQ</sequence>
<comment type="caution">
    <text evidence="9">The sequence shown here is derived from an EMBL/GenBank/DDBJ whole genome shotgun (WGS) entry which is preliminary data.</text>
</comment>
<dbReference type="Gene3D" id="3.40.50.2300">
    <property type="match status" value="2"/>
</dbReference>
<reference evidence="9 10" key="1">
    <citation type="submission" date="2015-07" db="EMBL/GenBank/DDBJ databases">
        <title>Draft genome of Bellilinea caldifistulae DSM 17877.</title>
        <authorList>
            <person name="Hemp J."/>
            <person name="Ward L.M."/>
            <person name="Pace L.A."/>
            <person name="Fischer W.W."/>
        </authorList>
    </citation>
    <scope>NUCLEOTIDE SEQUENCE [LARGE SCALE GENOMIC DNA]</scope>
    <source>
        <strain evidence="9 10">GOMI-1</strain>
    </source>
</reference>
<dbReference type="RefSeq" id="WP_061917127.1">
    <property type="nucleotide sequence ID" value="NZ_DF967971.1"/>
</dbReference>
<keyword evidence="10" id="KW-1185">Reference proteome</keyword>
<feature type="domain" description="ABC transporter substrate-binding protein PnrA-like" evidence="8">
    <location>
        <begin position="39"/>
        <end position="323"/>
    </location>
</feature>
<proteinExistence type="inferred from homology"/>
<evidence type="ECO:0000259" key="8">
    <source>
        <dbReference type="Pfam" id="PF02608"/>
    </source>
</evidence>
<evidence type="ECO:0000256" key="1">
    <source>
        <dbReference type="ARBA" id="ARBA00004193"/>
    </source>
</evidence>
<dbReference type="SUPFAM" id="SSF53822">
    <property type="entry name" value="Periplasmic binding protein-like I"/>
    <property type="match status" value="1"/>
</dbReference>
<dbReference type="InterPro" id="IPR050957">
    <property type="entry name" value="BMP_lipoprotein"/>
</dbReference>
<keyword evidence="5" id="KW-0472">Membrane</keyword>
<accession>A0A0P6XDX2</accession>
<evidence type="ECO:0000256" key="7">
    <source>
        <dbReference type="SAM" id="SignalP"/>
    </source>
</evidence>
<comment type="similarity">
    <text evidence="2">Belongs to the BMP lipoprotein family.</text>
</comment>
<dbReference type="PANTHER" id="PTHR34296:SF2">
    <property type="entry name" value="ABC TRANSPORTER GUANOSINE-BINDING PROTEIN NUPN"/>
    <property type="match status" value="1"/>
</dbReference>
<feature type="chain" id="PRO_5006132994" evidence="7">
    <location>
        <begin position="24"/>
        <end position="342"/>
    </location>
</feature>
<protein>
    <submittedName>
        <fullName evidence="9">ABC transporter substrate-binding protein</fullName>
    </submittedName>
</protein>
<dbReference type="STRING" id="360411.AC812_15270"/>
<evidence type="ECO:0000313" key="9">
    <source>
        <dbReference type="EMBL" id="KPL73052.1"/>
    </source>
</evidence>
<gene>
    <name evidence="9" type="ORF">AC812_15270</name>
</gene>
<evidence type="ECO:0000256" key="2">
    <source>
        <dbReference type="ARBA" id="ARBA00008610"/>
    </source>
</evidence>
<keyword evidence="6" id="KW-0449">Lipoprotein</keyword>
<dbReference type="AlphaFoldDB" id="A0A0P6XDX2"/>
<dbReference type="OrthoDB" id="9769871at2"/>
<comment type="subcellular location">
    <subcellularLocation>
        <location evidence="1">Cell membrane</location>
        <topology evidence="1">Lipid-anchor</topology>
    </subcellularLocation>
</comment>
<dbReference type="InterPro" id="IPR003760">
    <property type="entry name" value="PnrA-like"/>
</dbReference>
<keyword evidence="4 7" id="KW-0732">Signal</keyword>
<evidence type="ECO:0000256" key="5">
    <source>
        <dbReference type="ARBA" id="ARBA00023136"/>
    </source>
</evidence>
<dbReference type="InterPro" id="IPR028082">
    <property type="entry name" value="Peripla_BP_I"/>
</dbReference>
<name>A0A0P6XDX2_9CHLR</name>
<evidence type="ECO:0000256" key="4">
    <source>
        <dbReference type="ARBA" id="ARBA00022729"/>
    </source>
</evidence>
<dbReference type="PANTHER" id="PTHR34296">
    <property type="entry name" value="TRANSCRIPTIONAL ACTIVATOR PROTEIN MED"/>
    <property type="match status" value="1"/>
</dbReference>
<evidence type="ECO:0000256" key="3">
    <source>
        <dbReference type="ARBA" id="ARBA00022475"/>
    </source>
</evidence>
<dbReference type="PROSITE" id="PS51257">
    <property type="entry name" value="PROKAR_LIPOPROTEIN"/>
    <property type="match status" value="1"/>
</dbReference>
<dbReference type="CDD" id="cd06304">
    <property type="entry name" value="PBP1_BmpA_Med_PnrA-like"/>
    <property type="match status" value="1"/>
</dbReference>
<dbReference type="Pfam" id="PF02608">
    <property type="entry name" value="Bmp"/>
    <property type="match status" value="1"/>
</dbReference>
<evidence type="ECO:0000256" key="6">
    <source>
        <dbReference type="ARBA" id="ARBA00023288"/>
    </source>
</evidence>